<dbReference type="EMBL" id="LAZR01004311">
    <property type="protein sequence ID" value="KKN09739.1"/>
    <property type="molecule type" value="Genomic_DNA"/>
</dbReference>
<dbReference type="AlphaFoldDB" id="A0A0F9MVE9"/>
<protein>
    <recommendedName>
        <fullName evidence="2">Putative zinc-finger domain-containing protein</fullName>
    </recommendedName>
</protein>
<dbReference type="Pfam" id="PF13490">
    <property type="entry name" value="zf-HC2"/>
    <property type="match status" value="1"/>
</dbReference>
<evidence type="ECO:0000313" key="3">
    <source>
        <dbReference type="EMBL" id="KKN09739.1"/>
    </source>
</evidence>
<feature type="transmembrane region" description="Helical" evidence="1">
    <location>
        <begin position="94"/>
        <end position="112"/>
    </location>
</feature>
<feature type="domain" description="Putative zinc-finger" evidence="2">
    <location>
        <begin position="3"/>
        <end position="36"/>
    </location>
</feature>
<dbReference type="InterPro" id="IPR027383">
    <property type="entry name" value="Znf_put"/>
</dbReference>
<proteinExistence type="predicted"/>
<organism evidence="3">
    <name type="scientific">marine sediment metagenome</name>
    <dbReference type="NCBI Taxonomy" id="412755"/>
    <lineage>
        <taxon>unclassified sequences</taxon>
        <taxon>metagenomes</taxon>
        <taxon>ecological metagenomes</taxon>
    </lineage>
</organism>
<reference evidence="3" key="1">
    <citation type="journal article" date="2015" name="Nature">
        <title>Complex archaea that bridge the gap between prokaryotes and eukaryotes.</title>
        <authorList>
            <person name="Spang A."/>
            <person name="Saw J.H."/>
            <person name="Jorgensen S.L."/>
            <person name="Zaremba-Niedzwiedzka K."/>
            <person name="Martijn J."/>
            <person name="Lind A.E."/>
            <person name="van Eijk R."/>
            <person name="Schleper C."/>
            <person name="Guy L."/>
            <person name="Ettema T.J."/>
        </authorList>
    </citation>
    <scope>NUCLEOTIDE SEQUENCE</scope>
</reference>
<gene>
    <name evidence="3" type="ORF">LCGC14_1043520</name>
</gene>
<comment type="caution">
    <text evidence="3">The sequence shown here is derived from an EMBL/GenBank/DDBJ whole genome shotgun (WGS) entry which is preliminary data.</text>
</comment>
<evidence type="ECO:0000259" key="2">
    <source>
        <dbReference type="Pfam" id="PF13490"/>
    </source>
</evidence>
<keyword evidence="1" id="KW-1133">Transmembrane helix</keyword>
<name>A0A0F9MVE9_9ZZZZ</name>
<accession>A0A0F9MVE9</accession>
<evidence type="ECO:0000256" key="1">
    <source>
        <dbReference type="SAM" id="Phobius"/>
    </source>
</evidence>
<feature type="non-terminal residue" evidence="3">
    <location>
        <position position="1"/>
    </location>
</feature>
<keyword evidence="1" id="KW-0472">Membrane</keyword>
<sequence length="267" mass="30470">MNCQQAKKSLYLFIDRELEQKANLEVQTHLDSCPLCSLEFESEKKIESVIKEKIPRDKASLALKERVIEQIELQEVKSSSWTAPYSFLRARARYVFAIVAVFTITIALFFLYRTMTTPYFPVFQEAVKDHTNFLAGRLPLEIASSESEVVSSWFEGKLDFSVAVLEFPGEEMELLGGRLGRLKDREVAYLFYRSGRHKISFVVHDCSGLRLPRAKRIEAHGRKFDVTSLKGYTVVHWEDHEMGCTVVSDMDEQSLIELLSGALSVSA</sequence>
<keyword evidence="1" id="KW-0812">Transmembrane</keyword>